<dbReference type="InterPro" id="IPR001597">
    <property type="entry name" value="ArAA_b-elim_lyase/Thr_aldolase"/>
</dbReference>
<keyword evidence="5" id="KW-0808">Transferase</keyword>
<evidence type="ECO:0000259" key="4">
    <source>
        <dbReference type="Pfam" id="PF01212"/>
    </source>
</evidence>
<evidence type="ECO:0000313" key="5">
    <source>
        <dbReference type="EMBL" id="MEE6147993.1"/>
    </source>
</evidence>
<name>A0ABU7RBN7_9ACTN</name>
<comment type="caution">
    <text evidence="5">The sequence shown here is derived from an EMBL/GenBank/DDBJ whole genome shotgun (WGS) entry which is preliminary data.</text>
</comment>
<accession>A0ABU7RBN7</accession>
<evidence type="ECO:0000256" key="3">
    <source>
        <dbReference type="ARBA" id="ARBA00022898"/>
    </source>
</evidence>
<keyword evidence="5" id="KW-0032">Aminotransferase</keyword>
<dbReference type="InterPro" id="IPR015422">
    <property type="entry name" value="PyrdxlP-dep_Trfase_small"/>
</dbReference>
<dbReference type="InterPro" id="IPR015421">
    <property type="entry name" value="PyrdxlP-dep_Trfase_major"/>
</dbReference>
<reference evidence="5 6" key="1">
    <citation type="submission" date="2024-01" db="EMBL/GenBank/DDBJ databases">
        <title>Description of Olsenella sp. nov., isolated from pig feces.</title>
        <authorList>
            <person name="Chang Y.-H."/>
        </authorList>
    </citation>
    <scope>NUCLEOTIDE SEQUENCE [LARGE SCALE GENOMIC DNA]</scope>
    <source>
        <strain evidence="5 6">YH-ols2223</strain>
    </source>
</reference>
<evidence type="ECO:0000256" key="2">
    <source>
        <dbReference type="ARBA" id="ARBA00006966"/>
    </source>
</evidence>
<keyword evidence="3" id="KW-0663">Pyridoxal phosphate</keyword>
<dbReference type="InterPro" id="IPR015424">
    <property type="entry name" value="PyrdxlP-dep_Trfase"/>
</dbReference>
<dbReference type="Pfam" id="PF01212">
    <property type="entry name" value="Beta_elim_lyase"/>
    <property type="match status" value="1"/>
</dbReference>
<evidence type="ECO:0000256" key="1">
    <source>
        <dbReference type="ARBA" id="ARBA00001933"/>
    </source>
</evidence>
<organism evidence="5 6">
    <name type="scientific">Olsenella absiana</name>
    <dbReference type="NCBI Taxonomy" id="3115222"/>
    <lineage>
        <taxon>Bacteria</taxon>
        <taxon>Bacillati</taxon>
        <taxon>Actinomycetota</taxon>
        <taxon>Coriobacteriia</taxon>
        <taxon>Coriobacteriales</taxon>
        <taxon>Atopobiaceae</taxon>
        <taxon>Olsenella</taxon>
    </lineage>
</organism>
<comment type="cofactor">
    <cofactor evidence="1">
        <name>pyridoxal 5'-phosphate</name>
        <dbReference type="ChEBI" id="CHEBI:597326"/>
    </cofactor>
</comment>
<dbReference type="EMBL" id="JAZGJQ010000011">
    <property type="protein sequence ID" value="MEE6147993.1"/>
    <property type="molecule type" value="Genomic_DNA"/>
</dbReference>
<proteinExistence type="inferred from homology"/>
<gene>
    <name evidence="5" type="ORF">VXJ25_08375</name>
</gene>
<comment type="similarity">
    <text evidence="2">Belongs to the threonine aldolase family.</text>
</comment>
<dbReference type="Gene3D" id="3.40.640.10">
    <property type="entry name" value="Type I PLP-dependent aspartate aminotransferase-like (Major domain)"/>
    <property type="match status" value="1"/>
</dbReference>
<dbReference type="SUPFAM" id="SSF53383">
    <property type="entry name" value="PLP-dependent transferases"/>
    <property type="match status" value="1"/>
</dbReference>
<dbReference type="RefSeq" id="WP_330958758.1">
    <property type="nucleotide sequence ID" value="NZ_JAZGJQ010000011.1"/>
</dbReference>
<dbReference type="GO" id="GO:0008483">
    <property type="term" value="F:transaminase activity"/>
    <property type="evidence" value="ECO:0007669"/>
    <property type="project" value="UniProtKB-KW"/>
</dbReference>
<dbReference type="PANTHER" id="PTHR48097:SF5">
    <property type="entry name" value="LOW SPECIFICITY L-THREONINE ALDOLASE"/>
    <property type="match status" value="1"/>
</dbReference>
<dbReference type="PANTHER" id="PTHR48097">
    <property type="entry name" value="L-THREONINE ALDOLASE-RELATED"/>
    <property type="match status" value="1"/>
</dbReference>
<sequence length="357" mass="38064">MGTTQGEGPQRLPFASDYERGALPQVLERLQEVNLEPNPGYGADAHSERARALIREAAGAPEAEVSFLAGGTQANAVVIDALLAPWQGVVAADSGHVSVHEAGAIEAMGHKVIELGGEDSKLTAEAVDAACQAWEQDENREHMVMPGLVYVSQPTEYGRLYSLAELEALRAVCDARGIGLYVDGARLAYALAAPGNDVGLADLARLTDAFYVGGTKCGTLLGEAVVFPRPGTCPHFLTLVKRRGALLAKGFLVGAQFEALFEDGLYQRLGARADAQAARVARAFEEAGCELLEPQQTNQVIVALEKDQLQRLEARVEAGFWSHLADGRTAVRLATSWSSTDEEADVLVDVIRTLASK</sequence>
<feature type="domain" description="Aromatic amino acid beta-eliminating lyase/threonine aldolase" evidence="4">
    <location>
        <begin position="16"/>
        <end position="305"/>
    </location>
</feature>
<protein>
    <submittedName>
        <fullName evidence="5">Aminotransferase class I/II-fold pyridoxal phosphate-dependent enzyme</fullName>
    </submittedName>
</protein>
<evidence type="ECO:0000313" key="6">
    <source>
        <dbReference type="Proteomes" id="UP001332931"/>
    </source>
</evidence>
<dbReference type="Gene3D" id="3.90.1150.10">
    <property type="entry name" value="Aspartate Aminotransferase, domain 1"/>
    <property type="match status" value="1"/>
</dbReference>
<dbReference type="Proteomes" id="UP001332931">
    <property type="component" value="Unassembled WGS sequence"/>
</dbReference>
<keyword evidence="6" id="KW-1185">Reference proteome</keyword>